<keyword evidence="1" id="KW-0812">Transmembrane</keyword>
<keyword evidence="1" id="KW-0472">Membrane</keyword>
<feature type="transmembrane region" description="Helical" evidence="1">
    <location>
        <begin position="51"/>
        <end position="72"/>
    </location>
</feature>
<dbReference type="RefSeq" id="WP_344437862.1">
    <property type="nucleotide sequence ID" value="NZ_BAAALF010000002.1"/>
</dbReference>
<evidence type="ECO:0000256" key="1">
    <source>
        <dbReference type="SAM" id="Phobius"/>
    </source>
</evidence>
<sequence length="151" mass="14837">MSTTIAISTTDRAGRAATADSRTVALVLGAAGLALLPWIVVLAAAGPEATGWAVLDALEAVCLLGTAGLLLTGRPLHRAFAALAALLLAGDALVDLRTAPAGSALLVALAMALLAELPLAALCGALALRRGRGAARSVTGRGARAELALAA</sequence>
<evidence type="ECO:0000313" key="2">
    <source>
        <dbReference type="EMBL" id="GAA1215917.1"/>
    </source>
</evidence>
<feature type="transmembrane region" description="Helical" evidence="1">
    <location>
        <begin position="105"/>
        <end position="128"/>
    </location>
</feature>
<feature type="transmembrane region" description="Helical" evidence="1">
    <location>
        <begin position="79"/>
        <end position="99"/>
    </location>
</feature>
<reference evidence="3" key="1">
    <citation type="journal article" date="2019" name="Int. J. Syst. Evol. Microbiol.">
        <title>The Global Catalogue of Microorganisms (GCM) 10K type strain sequencing project: providing services to taxonomists for standard genome sequencing and annotation.</title>
        <authorList>
            <consortium name="The Broad Institute Genomics Platform"/>
            <consortium name="The Broad Institute Genome Sequencing Center for Infectious Disease"/>
            <person name="Wu L."/>
            <person name="Ma J."/>
        </authorList>
    </citation>
    <scope>NUCLEOTIDE SEQUENCE [LARGE SCALE GENOMIC DNA]</scope>
    <source>
        <strain evidence="3">JCM 13004</strain>
    </source>
</reference>
<accession>A0ABP4GA75</accession>
<gene>
    <name evidence="2" type="ORF">GCM10009665_02150</name>
</gene>
<proteinExistence type="predicted"/>
<evidence type="ECO:0000313" key="3">
    <source>
        <dbReference type="Proteomes" id="UP001500037"/>
    </source>
</evidence>
<name>A0ABP4GA75_9ACTN</name>
<organism evidence="2 3">
    <name type="scientific">Kitasatospora nipponensis</name>
    <dbReference type="NCBI Taxonomy" id="258049"/>
    <lineage>
        <taxon>Bacteria</taxon>
        <taxon>Bacillati</taxon>
        <taxon>Actinomycetota</taxon>
        <taxon>Actinomycetes</taxon>
        <taxon>Kitasatosporales</taxon>
        <taxon>Streptomycetaceae</taxon>
        <taxon>Kitasatospora</taxon>
    </lineage>
</organism>
<feature type="transmembrane region" description="Helical" evidence="1">
    <location>
        <begin position="24"/>
        <end position="45"/>
    </location>
</feature>
<dbReference type="EMBL" id="BAAALF010000002">
    <property type="protein sequence ID" value="GAA1215917.1"/>
    <property type="molecule type" value="Genomic_DNA"/>
</dbReference>
<protein>
    <submittedName>
        <fullName evidence="2">Uncharacterized protein</fullName>
    </submittedName>
</protein>
<dbReference type="Proteomes" id="UP001500037">
    <property type="component" value="Unassembled WGS sequence"/>
</dbReference>
<keyword evidence="1" id="KW-1133">Transmembrane helix</keyword>
<comment type="caution">
    <text evidence="2">The sequence shown here is derived from an EMBL/GenBank/DDBJ whole genome shotgun (WGS) entry which is preliminary data.</text>
</comment>
<keyword evidence="3" id="KW-1185">Reference proteome</keyword>